<dbReference type="InterPro" id="IPR051681">
    <property type="entry name" value="Ser/Thr_Kinases-Pseudokinases"/>
</dbReference>
<dbReference type="InterPro" id="IPR011009">
    <property type="entry name" value="Kinase-like_dom_sf"/>
</dbReference>
<dbReference type="GO" id="GO:0005524">
    <property type="term" value="F:ATP binding"/>
    <property type="evidence" value="ECO:0007669"/>
    <property type="project" value="InterPro"/>
</dbReference>
<feature type="domain" description="Protein kinase" evidence="1">
    <location>
        <begin position="143"/>
        <end position="610"/>
    </location>
</feature>
<reference evidence="2" key="1">
    <citation type="journal article" date="2023" name="Mol. Phylogenet. Evol.">
        <title>Genome-scale phylogeny and comparative genomics of the fungal order Sordariales.</title>
        <authorList>
            <person name="Hensen N."/>
            <person name="Bonometti L."/>
            <person name="Westerberg I."/>
            <person name="Brannstrom I.O."/>
            <person name="Guillou S."/>
            <person name="Cros-Aarteil S."/>
            <person name="Calhoun S."/>
            <person name="Haridas S."/>
            <person name="Kuo A."/>
            <person name="Mondo S."/>
            <person name="Pangilinan J."/>
            <person name="Riley R."/>
            <person name="LaButti K."/>
            <person name="Andreopoulos B."/>
            <person name="Lipzen A."/>
            <person name="Chen C."/>
            <person name="Yan M."/>
            <person name="Daum C."/>
            <person name="Ng V."/>
            <person name="Clum A."/>
            <person name="Steindorff A."/>
            <person name="Ohm R.A."/>
            <person name="Martin F."/>
            <person name="Silar P."/>
            <person name="Natvig D.O."/>
            <person name="Lalanne C."/>
            <person name="Gautier V."/>
            <person name="Ament-Velasquez S.L."/>
            <person name="Kruys A."/>
            <person name="Hutchinson M.I."/>
            <person name="Powell A.J."/>
            <person name="Barry K."/>
            <person name="Miller A.N."/>
            <person name="Grigoriev I.V."/>
            <person name="Debuchy R."/>
            <person name="Gladieux P."/>
            <person name="Hiltunen Thoren M."/>
            <person name="Johannesson H."/>
        </authorList>
    </citation>
    <scope>NUCLEOTIDE SEQUENCE</scope>
    <source>
        <strain evidence="2">CBS 892.96</strain>
    </source>
</reference>
<organism evidence="2 3">
    <name type="scientific">Triangularia setosa</name>
    <dbReference type="NCBI Taxonomy" id="2587417"/>
    <lineage>
        <taxon>Eukaryota</taxon>
        <taxon>Fungi</taxon>
        <taxon>Dikarya</taxon>
        <taxon>Ascomycota</taxon>
        <taxon>Pezizomycotina</taxon>
        <taxon>Sordariomycetes</taxon>
        <taxon>Sordariomycetidae</taxon>
        <taxon>Sordariales</taxon>
        <taxon>Podosporaceae</taxon>
        <taxon>Triangularia</taxon>
    </lineage>
</organism>
<gene>
    <name evidence="2" type="ORF">QBC36DRAFT_391167</name>
</gene>
<dbReference type="Gene3D" id="1.10.510.10">
    <property type="entry name" value="Transferase(Phosphotransferase) domain 1"/>
    <property type="match status" value="1"/>
</dbReference>
<sequence length="610" mass="68391">MDPSHNIIDALWRPKFILAEHRLRALSHSSKNHLTGPTSWHASSLNPKNRVDSLPQWHTGWRIDGATICATRFFAVPLDLDHVSPLSIFVDVPDQNNYPAALRSSLDTARGVPIRDGHTISRLGISRHLCRALQYHCAQGPKLPLLARYNRLPFGSRIVVENIAADVADMRISIQPNYDLERSALTVDTLRSLWPEILLHNWPPVVDLASLQLVKQIHDTVSIVSTRTLPAGRGIDTSNIPPIAIFKSSPDTPLDHMYHELRFLLTVSPHPNIMARPLALVTKRVAFGGKQAVVGFLLRYFPRGSIRDILPALQRAGTLTPSTKLAWCRQIASALLHIEETAGTFYSDLRPDNVLLADDGEGVVLCDFEQRGNWHEWCAPEVLFPQYIENIRAAITDLEHSRQNVGDNSKALEMCRHLVTTFDNSLPLQKNSFSSKGIETPVEAKNRPWFRLTSQQQEKASVYSLGLFMYTVFEGLSGVCSNIANEWPINPDIEFPSVKDTPVEVMSLVRRCTAEASQWQENGERDSLPPRIVRGSGGVLYPAGRTNLEPNTAESITAVLDAAHTWWMSELDRAQRFFKSDAWCHMTVGQVRLTLSEVVRELDNTRFAVS</sequence>
<dbReference type="Proteomes" id="UP001302321">
    <property type="component" value="Unassembled WGS sequence"/>
</dbReference>
<keyword evidence="3" id="KW-1185">Reference proteome</keyword>
<dbReference type="SMART" id="SM00220">
    <property type="entry name" value="S_TKc"/>
    <property type="match status" value="1"/>
</dbReference>
<reference evidence="2" key="2">
    <citation type="submission" date="2023-05" db="EMBL/GenBank/DDBJ databases">
        <authorList>
            <consortium name="Lawrence Berkeley National Laboratory"/>
            <person name="Steindorff A."/>
            <person name="Hensen N."/>
            <person name="Bonometti L."/>
            <person name="Westerberg I."/>
            <person name="Brannstrom I.O."/>
            <person name="Guillou S."/>
            <person name="Cros-Aarteil S."/>
            <person name="Calhoun S."/>
            <person name="Haridas S."/>
            <person name="Kuo A."/>
            <person name="Mondo S."/>
            <person name="Pangilinan J."/>
            <person name="Riley R."/>
            <person name="Labutti K."/>
            <person name="Andreopoulos B."/>
            <person name="Lipzen A."/>
            <person name="Chen C."/>
            <person name="Yanf M."/>
            <person name="Daum C."/>
            <person name="Ng V."/>
            <person name="Clum A."/>
            <person name="Ohm R."/>
            <person name="Martin F."/>
            <person name="Silar P."/>
            <person name="Natvig D."/>
            <person name="Lalanne C."/>
            <person name="Gautier V."/>
            <person name="Ament-Velasquez S.L."/>
            <person name="Kruys A."/>
            <person name="Hutchinson M.I."/>
            <person name="Powell A.J."/>
            <person name="Barry K."/>
            <person name="Miller A.N."/>
            <person name="Grigoriev I.V."/>
            <person name="Debuchy R."/>
            <person name="Gladieux P."/>
            <person name="Thoren M.H."/>
            <person name="Johannesson H."/>
        </authorList>
    </citation>
    <scope>NUCLEOTIDE SEQUENCE</scope>
    <source>
        <strain evidence="2">CBS 892.96</strain>
    </source>
</reference>
<evidence type="ECO:0000259" key="1">
    <source>
        <dbReference type="PROSITE" id="PS50011"/>
    </source>
</evidence>
<dbReference type="SUPFAM" id="SSF56112">
    <property type="entry name" value="Protein kinase-like (PK-like)"/>
    <property type="match status" value="1"/>
</dbReference>
<dbReference type="AlphaFoldDB" id="A0AAN6VY42"/>
<dbReference type="PROSITE" id="PS50011">
    <property type="entry name" value="PROTEIN_KINASE_DOM"/>
    <property type="match status" value="1"/>
</dbReference>
<comment type="caution">
    <text evidence="2">The sequence shown here is derived from an EMBL/GenBank/DDBJ whole genome shotgun (WGS) entry which is preliminary data.</text>
</comment>
<accession>A0AAN6VY42</accession>
<dbReference type="PANTHER" id="PTHR44329">
    <property type="entry name" value="SERINE/THREONINE-PROTEIN KINASE TNNI3K-RELATED"/>
    <property type="match status" value="1"/>
</dbReference>
<evidence type="ECO:0000313" key="2">
    <source>
        <dbReference type="EMBL" id="KAK4171358.1"/>
    </source>
</evidence>
<evidence type="ECO:0000313" key="3">
    <source>
        <dbReference type="Proteomes" id="UP001302321"/>
    </source>
</evidence>
<proteinExistence type="predicted"/>
<dbReference type="GO" id="GO:0004674">
    <property type="term" value="F:protein serine/threonine kinase activity"/>
    <property type="evidence" value="ECO:0007669"/>
    <property type="project" value="TreeGrafter"/>
</dbReference>
<protein>
    <recommendedName>
        <fullName evidence="1">Protein kinase domain-containing protein</fullName>
    </recommendedName>
</protein>
<dbReference type="EMBL" id="MU866578">
    <property type="protein sequence ID" value="KAK4171358.1"/>
    <property type="molecule type" value="Genomic_DNA"/>
</dbReference>
<dbReference type="InterPro" id="IPR000719">
    <property type="entry name" value="Prot_kinase_dom"/>
</dbReference>
<name>A0AAN6VY42_9PEZI</name>